<feature type="transmembrane region" description="Helical" evidence="7">
    <location>
        <begin position="173"/>
        <end position="195"/>
    </location>
</feature>
<dbReference type="Proteomes" id="UP000239590">
    <property type="component" value="Unassembled WGS sequence"/>
</dbReference>
<feature type="transmembrane region" description="Helical" evidence="7">
    <location>
        <begin position="311"/>
        <end position="331"/>
    </location>
</feature>
<keyword evidence="10" id="KW-1185">Reference proteome</keyword>
<dbReference type="GO" id="GO:0016413">
    <property type="term" value="F:O-acetyltransferase activity"/>
    <property type="evidence" value="ECO:0007669"/>
    <property type="project" value="TreeGrafter"/>
</dbReference>
<evidence type="ECO:0000256" key="6">
    <source>
        <dbReference type="ARBA" id="ARBA00023136"/>
    </source>
</evidence>
<evidence type="ECO:0000259" key="8">
    <source>
        <dbReference type="Pfam" id="PF01757"/>
    </source>
</evidence>
<feature type="transmembrane region" description="Helical" evidence="7">
    <location>
        <begin position="142"/>
        <end position="161"/>
    </location>
</feature>
<feature type="transmembrane region" description="Helical" evidence="7">
    <location>
        <begin position="244"/>
        <end position="266"/>
    </location>
</feature>
<organism evidence="9 10">
    <name type="scientific">Siphonobacter curvatus</name>
    <dbReference type="NCBI Taxonomy" id="2094562"/>
    <lineage>
        <taxon>Bacteria</taxon>
        <taxon>Pseudomonadati</taxon>
        <taxon>Bacteroidota</taxon>
        <taxon>Cytophagia</taxon>
        <taxon>Cytophagales</taxon>
        <taxon>Cytophagaceae</taxon>
        <taxon>Siphonobacter</taxon>
    </lineage>
</organism>
<feature type="domain" description="Acyltransferase 3" evidence="8">
    <location>
        <begin position="6"/>
        <end position="362"/>
    </location>
</feature>
<comment type="subcellular location">
    <subcellularLocation>
        <location evidence="1">Cell membrane</location>
        <topology evidence="1">Multi-pass membrane protein</topology>
    </subcellularLocation>
</comment>
<evidence type="ECO:0000313" key="9">
    <source>
        <dbReference type="EMBL" id="PQA55648.1"/>
    </source>
</evidence>
<dbReference type="Pfam" id="PF01757">
    <property type="entry name" value="Acyl_transf_3"/>
    <property type="match status" value="1"/>
</dbReference>
<dbReference type="RefSeq" id="WP_104715108.1">
    <property type="nucleotide sequence ID" value="NZ_PTRA01000004.1"/>
</dbReference>
<keyword evidence="4 7" id="KW-0812">Transmembrane</keyword>
<dbReference type="EMBL" id="PTRA01000004">
    <property type="protein sequence ID" value="PQA55648.1"/>
    <property type="molecule type" value="Genomic_DNA"/>
</dbReference>
<name>A0A2S7IHU1_9BACT</name>
<feature type="transmembrane region" description="Helical" evidence="7">
    <location>
        <begin position="215"/>
        <end position="232"/>
    </location>
</feature>
<reference evidence="10" key="1">
    <citation type="submission" date="2018-02" db="EMBL/GenBank/DDBJ databases">
        <title>Genome sequencing of Solimonas sp. HR-BB.</title>
        <authorList>
            <person name="Lee Y."/>
            <person name="Jeon C.O."/>
        </authorList>
    </citation>
    <scope>NUCLEOTIDE SEQUENCE [LARGE SCALE GENOMIC DNA]</scope>
    <source>
        <strain evidence="10">HR-U</strain>
    </source>
</reference>
<protein>
    <recommendedName>
        <fullName evidence="8">Acyltransferase 3 domain-containing protein</fullName>
    </recommendedName>
</protein>
<evidence type="ECO:0000256" key="2">
    <source>
        <dbReference type="ARBA" id="ARBA00007400"/>
    </source>
</evidence>
<dbReference type="PANTHER" id="PTHR40074">
    <property type="entry name" value="O-ACETYLTRANSFERASE WECH"/>
    <property type="match status" value="1"/>
</dbReference>
<dbReference type="PANTHER" id="PTHR40074:SF2">
    <property type="entry name" value="O-ACETYLTRANSFERASE WECH"/>
    <property type="match status" value="1"/>
</dbReference>
<evidence type="ECO:0000256" key="5">
    <source>
        <dbReference type="ARBA" id="ARBA00022989"/>
    </source>
</evidence>
<dbReference type="GO" id="GO:0009246">
    <property type="term" value="P:enterobacterial common antigen biosynthetic process"/>
    <property type="evidence" value="ECO:0007669"/>
    <property type="project" value="TreeGrafter"/>
</dbReference>
<feature type="transmembrane region" description="Helical" evidence="7">
    <location>
        <begin position="343"/>
        <end position="361"/>
    </location>
</feature>
<accession>A0A2S7IHU1</accession>
<evidence type="ECO:0000256" key="7">
    <source>
        <dbReference type="SAM" id="Phobius"/>
    </source>
</evidence>
<keyword evidence="3" id="KW-1003">Cell membrane</keyword>
<dbReference type="InterPro" id="IPR002656">
    <property type="entry name" value="Acyl_transf_3_dom"/>
</dbReference>
<feature type="transmembrane region" description="Helical" evidence="7">
    <location>
        <begin position="79"/>
        <end position="101"/>
    </location>
</feature>
<evidence type="ECO:0000313" key="10">
    <source>
        <dbReference type="Proteomes" id="UP000239590"/>
    </source>
</evidence>
<dbReference type="GO" id="GO:0005886">
    <property type="term" value="C:plasma membrane"/>
    <property type="evidence" value="ECO:0007669"/>
    <property type="project" value="UniProtKB-SubCell"/>
</dbReference>
<gene>
    <name evidence="9" type="ORF">C5O19_19755</name>
</gene>
<keyword evidence="6 7" id="KW-0472">Membrane</keyword>
<keyword evidence="5 7" id="KW-1133">Transmembrane helix</keyword>
<evidence type="ECO:0000256" key="1">
    <source>
        <dbReference type="ARBA" id="ARBA00004651"/>
    </source>
</evidence>
<dbReference type="OrthoDB" id="9810469at2"/>
<comment type="similarity">
    <text evidence="2">Belongs to the acyltransferase 3 family.</text>
</comment>
<sequence length="375" mass="42872">MKETIGWVDRLRVLACFLVILSHCCDPFVAKFDADRESFLTGVAIGSLVRPCVPLFVMLTGVLLFPVTNSVSEFYKKRIGRILIPLVFWSLVLPILFYVYLNFINPGTMNPAIDKTDHTWPATVRKLYTFVFNFNFATIPLWYLYMLIGLYLIMPIFSVWLQQASKKDVEVVLKVWAISLVLPYMKMVAPVLGYAGNYGNKGILGVCDWNDYGTFYYLSGFIGYLVLAYYLVRYPLNWTWNRTLAIGIPLFLVGYASTAGGYVLMQQSFPGNYAYLEIVWYFAGINVFLMTFPLFLFVQKAKASPSAGWSRLAYLTFGMYLCHFIFVDVMYDLLGALGSWPPVIHILGMALSVFGISYLIARLMDQFSLTRRFIR</sequence>
<dbReference type="AlphaFoldDB" id="A0A2S7IHU1"/>
<feature type="transmembrane region" description="Helical" evidence="7">
    <location>
        <begin position="278"/>
        <end position="299"/>
    </location>
</feature>
<evidence type="ECO:0000256" key="3">
    <source>
        <dbReference type="ARBA" id="ARBA00022475"/>
    </source>
</evidence>
<feature type="transmembrane region" description="Helical" evidence="7">
    <location>
        <begin position="48"/>
        <end position="67"/>
    </location>
</feature>
<evidence type="ECO:0000256" key="4">
    <source>
        <dbReference type="ARBA" id="ARBA00022692"/>
    </source>
</evidence>
<comment type="caution">
    <text evidence="9">The sequence shown here is derived from an EMBL/GenBank/DDBJ whole genome shotgun (WGS) entry which is preliminary data.</text>
</comment>
<proteinExistence type="inferred from homology"/>